<organism evidence="1 2">
    <name type="scientific">Alistipes indistinctus YIT 12060</name>
    <dbReference type="NCBI Taxonomy" id="742725"/>
    <lineage>
        <taxon>Bacteria</taxon>
        <taxon>Pseudomonadati</taxon>
        <taxon>Bacteroidota</taxon>
        <taxon>Bacteroidia</taxon>
        <taxon>Bacteroidales</taxon>
        <taxon>Rikenellaceae</taxon>
        <taxon>Alistipes</taxon>
    </lineage>
</organism>
<dbReference type="HOGENOM" id="CLU_3131535_0_0_10"/>
<evidence type="ECO:0000313" key="1">
    <source>
        <dbReference type="EMBL" id="EHB93524.1"/>
    </source>
</evidence>
<name>G5H507_9BACT</name>
<evidence type="ECO:0000313" key="2">
    <source>
        <dbReference type="Proteomes" id="UP000006008"/>
    </source>
</evidence>
<dbReference type="AlphaFoldDB" id="G5H507"/>
<dbReference type="PATRIC" id="fig|742725.3.peg.14"/>
<comment type="caution">
    <text evidence="1">The sequence shown here is derived from an EMBL/GenBank/DDBJ whole genome shotgun (WGS) entry which is preliminary data.</text>
</comment>
<keyword evidence="2" id="KW-1185">Reference proteome</keyword>
<dbReference type="EMBL" id="ADLD01000002">
    <property type="protein sequence ID" value="EHB93524.1"/>
    <property type="molecule type" value="Genomic_DNA"/>
</dbReference>
<sequence>MSWDFLNSGSEEVKKVFSQISETEKALQKAFDNYHPSVMSERNLTGDEV</sequence>
<dbReference type="GeneID" id="92816442"/>
<protein>
    <submittedName>
        <fullName evidence="1">Uncharacterized protein</fullName>
    </submittedName>
</protein>
<gene>
    <name evidence="1" type="ORF">HMPREF9450_00017</name>
</gene>
<dbReference type="Proteomes" id="UP000006008">
    <property type="component" value="Unassembled WGS sequence"/>
</dbReference>
<accession>G5H507</accession>
<dbReference type="OrthoDB" id="1002363at2"/>
<proteinExistence type="predicted"/>
<dbReference type="RefSeq" id="WP_009132823.1">
    <property type="nucleotide sequence ID" value="NZ_CP102250.1"/>
</dbReference>
<reference evidence="1 2" key="1">
    <citation type="submission" date="2011-08" db="EMBL/GenBank/DDBJ databases">
        <title>The Genome Sequence of Alistipes indistinctus YIT 12060.</title>
        <authorList>
            <consortium name="The Broad Institute Genome Sequencing Platform"/>
            <person name="Earl A."/>
            <person name="Ward D."/>
            <person name="Feldgarden M."/>
            <person name="Gevers D."/>
            <person name="Morotomi M."/>
            <person name="Young S.K."/>
            <person name="Zeng Q."/>
            <person name="Gargeya S."/>
            <person name="Fitzgerald M."/>
            <person name="Haas B."/>
            <person name="Abouelleil A."/>
            <person name="Alvarado L."/>
            <person name="Arachchi H.M."/>
            <person name="Berlin A."/>
            <person name="Brown A."/>
            <person name="Chapman S.B."/>
            <person name="Chen Z."/>
            <person name="Dunbar C."/>
            <person name="Freedman E."/>
            <person name="Gearin G."/>
            <person name="Gellesch M."/>
            <person name="Goldberg J."/>
            <person name="Griggs A."/>
            <person name="Gujja S."/>
            <person name="Heiman D."/>
            <person name="Howarth C."/>
            <person name="Larson L."/>
            <person name="Lui A."/>
            <person name="MacDonald P.J.P."/>
            <person name="Montmayeur A."/>
            <person name="Murphy C."/>
            <person name="Neiman D."/>
            <person name="Pearson M."/>
            <person name="Priest M."/>
            <person name="Roberts A."/>
            <person name="Saif S."/>
            <person name="Shea T."/>
            <person name="Shenoy N."/>
            <person name="Sisk P."/>
            <person name="Stolte C."/>
            <person name="Sykes S."/>
            <person name="Wortman J."/>
            <person name="Nusbaum C."/>
            <person name="Birren B."/>
        </authorList>
    </citation>
    <scope>NUCLEOTIDE SEQUENCE [LARGE SCALE GENOMIC DNA]</scope>
    <source>
        <strain evidence="1 2">YIT 12060</strain>
    </source>
</reference>